<feature type="non-terminal residue" evidence="1">
    <location>
        <position position="1"/>
    </location>
</feature>
<reference evidence="2" key="1">
    <citation type="journal article" date="2019" name="Int. J. Syst. Evol. Microbiol.">
        <title>The Global Catalogue of Microorganisms (GCM) 10K type strain sequencing project: providing services to taxonomists for standard genome sequencing and annotation.</title>
        <authorList>
            <consortium name="The Broad Institute Genomics Platform"/>
            <consortium name="The Broad Institute Genome Sequencing Center for Infectious Disease"/>
            <person name="Wu L."/>
            <person name="Ma J."/>
        </authorList>
    </citation>
    <scope>NUCLEOTIDE SEQUENCE [LARGE SCALE GENOMIC DNA]</scope>
    <source>
        <strain evidence="2">JCM 32148</strain>
    </source>
</reference>
<comment type="caution">
    <text evidence="1">The sequence shown here is derived from an EMBL/GenBank/DDBJ whole genome shotgun (WGS) entry which is preliminary data.</text>
</comment>
<dbReference type="EMBL" id="JBHTHM010002961">
    <property type="protein sequence ID" value="MFD0788641.1"/>
    <property type="molecule type" value="Genomic_DNA"/>
</dbReference>
<evidence type="ECO:0000313" key="2">
    <source>
        <dbReference type="Proteomes" id="UP001597053"/>
    </source>
</evidence>
<evidence type="ECO:0000313" key="1">
    <source>
        <dbReference type="EMBL" id="MFD0788641.1"/>
    </source>
</evidence>
<sequence length="175" mass="19089">AGALEQAYLAACRELYEELRAEAGGGQVALSDLWFLMQGLFWGDGERPVDTVAADFAARWAGLFGLADLPAGTTDVRLRVADLVDRVGEVFPAVRPGWSGARVHSPDLQICATDAESLARGEYTVVLGEMHAAWPSFDSEPLARSHPDGERLRSAFAEDLGERRIRLLLPADWPR</sequence>
<gene>
    <name evidence="1" type="ORF">ACFQZ8_32395</name>
</gene>
<feature type="non-terminal residue" evidence="1">
    <location>
        <position position="175"/>
    </location>
</feature>
<dbReference type="Proteomes" id="UP001597053">
    <property type="component" value="Unassembled WGS sequence"/>
</dbReference>
<protein>
    <submittedName>
        <fullName evidence="1">Lantibiotic dehydratase</fullName>
    </submittedName>
</protein>
<organism evidence="1 2">
    <name type="scientific">Micromonospora azadirachtae</name>
    <dbReference type="NCBI Taxonomy" id="1970735"/>
    <lineage>
        <taxon>Bacteria</taxon>
        <taxon>Bacillati</taxon>
        <taxon>Actinomycetota</taxon>
        <taxon>Actinomycetes</taxon>
        <taxon>Micromonosporales</taxon>
        <taxon>Micromonosporaceae</taxon>
        <taxon>Micromonospora</taxon>
    </lineage>
</organism>
<accession>A0ABW3ADE3</accession>
<keyword evidence="2" id="KW-1185">Reference proteome</keyword>
<name>A0ABW3ADE3_9ACTN</name>
<proteinExistence type="predicted"/>